<dbReference type="RefSeq" id="WP_346115881.1">
    <property type="nucleotide sequence ID" value="NZ_BAABGU010000001.1"/>
</dbReference>
<feature type="transmembrane region" description="Helical" evidence="6">
    <location>
        <begin position="868"/>
        <end position="891"/>
    </location>
</feature>
<feature type="transmembrane region" description="Helical" evidence="6">
    <location>
        <begin position="773"/>
        <end position="798"/>
    </location>
</feature>
<comment type="caution">
    <text evidence="8">The sequence shown here is derived from an EMBL/GenBank/DDBJ whole genome shotgun (WGS) entry which is preliminary data.</text>
</comment>
<evidence type="ECO:0000256" key="5">
    <source>
        <dbReference type="ARBA" id="ARBA00023136"/>
    </source>
</evidence>
<reference evidence="9" key="1">
    <citation type="journal article" date="2019" name="Int. J. Syst. Evol. Microbiol.">
        <title>The Global Catalogue of Microorganisms (GCM) 10K type strain sequencing project: providing services to taxonomists for standard genome sequencing and annotation.</title>
        <authorList>
            <consortium name="The Broad Institute Genomics Platform"/>
            <consortium name="The Broad Institute Genome Sequencing Center for Infectious Disease"/>
            <person name="Wu L."/>
            <person name="Ma J."/>
        </authorList>
    </citation>
    <scope>NUCLEOTIDE SEQUENCE [LARGE SCALE GENOMIC DNA]</scope>
    <source>
        <strain evidence="9">JCM 3175</strain>
    </source>
</reference>
<dbReference type="PANTHER" id="PTHR30287:SF2">
    <property type="entry name" value="BLL1001 PROTEIN"/>
    <property type="match status" value="1"/>
</dbReference>
<accession>A0ABP8S531</accession>
<evidence type="ECO:0000313" key="9">
    <source>
        <dbReference type="Proteomes" id="UP001500307"/>
    </source>
</evidence>
<gene>
    <name evidence="8" type="ORF">GCM10023176_03230</name>
</gene>
<keyword evidence="9" id="KW-1185">Reference proteome</keyword>
<evidence type="ECO:0000259" key="7">
    <source>
        <dbReference type="Pfam" id="PF02687"/>
    </source>
</evidence>
<evidence type="ECO:0000256" key="2">
    <source>
        <dbReference type="ARBA" id="ARBA00022475"/>
    </source>
</evidence>
<name>A0ABP8S531_9ACTN</name>
<evidence type="ECO:0000256" key="1">
    <source>
        <dbReference type="ARBA" id="ARBA00004651"/>
    </source>
</evidence>
<proteinExistence type="predicted"/>
<organism evidence="8 9">
    <name type="scientific">Micromonospora coerulea</name>
    <dbReference type="NCBI Taxonomy" id="47856"/>
    <lineage>
        <taxon>Bacteria</taxon>
        <taxon>Bacillati</taxon>
        <taxon>Actinomycetota</taxon>
        <taxon>Actinomycetes</taxon>
        <taxon>Micromonosporales</taxon>
        <taxon>Micromonosporaceae</taxon>
        <taxon>Micromonospora</taxon>
    </lineage>
</organism>
<dbReference type="InterPro" id="IPR038766">
    <property type="entry name" value="Membrane_comp_ABC_pdt"/>
</dbReference>
<keyword evidence="5 6" id="KW-0472">Membrane</keyword>
<feature type="transmembrane region" description="Helical" evidence="6">
    <location>
        <begin position="333"/>
        <end position="353"/>
    </location>
</feature>
<feature type="transmembrane region" description="Helical" evidence="6">
    <location>
        <begin position="819"/>
        <end position="848"/>
    </location>
</feature>
<feature type="transmembrane region" description="Helical" evidence="6">
    <location>
        <begin position="421"/>
        <end position="441"/>
    </location>
</feature>
<feature type="transmembrane region" description="Helical" evidence="6">
    <location>
        <begin position="373"/>
        <end position="400"/>
    </location>
</feature>
<keyword evidence="3 6" id="KW-0812">Transmembrane</keyword>
<evidence type="ECO:0000256" key="6">
    <source>
        <dbReference type="SAM" id="Phobius"/>
    </source>
</evidence>
<dbReference type="EMBL" id="BAABGU010000001">
    <property type="protein sequence ID" value="GAA4562315.1"/>
    <property type="molecule type" value="Genomic_DNA"/>
</dbReference>
<feature type="transmembrane region" description="Helical" evidence="6">
    <location>
        <begin position="494"/>
        <end position="516"/>
    </location>
</feature>
<evidence type="ECO:0000313" key="8">
    <source>
        <dbReference type="EMBL" id="GAA4562315.1"/>
    </source>
</evidence>
<comment type="subcellular location">
    <subcellularLocation>
        <location evidence="1">Cell membrane</location>
        <topology evidence="1">Multi-pass membrane protein</topology>
    </subcellularLocation>
</comment>
<keyword evidence="2" id="KW-1003">Cell membrane</keyword>
<dbReference type="InterPro" id="IPR003838">
    <property type="entry name" value="ABC3_permease_C"/>
</dbReference>
<protein>
    <recommendedName>
        <fullName evidence="7">ABC3 transporter permease C-terminal domain-containing protein</fullName>
    </recommendedName>
</protein>
<sequence length="903" mass="93308">MSRGRFAGAVGSWLVALRIARREARRARGRTALVLAMITLPVLALSFTAVSWDMARLTRAEQLERRLGGADAELRWSAENAVVQDAWGENSWSARGELVPRARPVTAADVTGLLPPGSRVSRVRWSVPFEVRLDGRTVPFDARSLDLSDPVAGRLATLRAGRRPAAPDEIAVSPPALRHLGVRLGDPVRTRDGRMYRVVGTVEFPDNLREVVALGPQAPTGSLSPPDDSWLVDLPGRLGPTLVDRLNAHGLTVRARNALPGREDAPFDATPAPDPAEAGNAVLVGGLGLLEVVLLVGPAFAVGVRRRRRDLALLAVAGGDHVQLRRVVLADGVVLGSAGATLGLLLGTAAAFAGRSLVEQHLTFARSGGYRVFPAALAAIAAVAVLAGVLAALAPAWAAAREDVVAGLAGRRSPPRRRRRWLLLGMLLTVGGAAVAALGAARTSPTVILTGLILGELGLVFATPTLIGLLARAGRLLPLAPRLALRDASRNRSSAAPAISAVMAAVAGSVALGVYLASDEARAWADWQPGMPPGNVMLLRADSPGTALPPPAEIATRVRATLPGGTVARLVVPACAAPASPEDYCLAAAVVPADRACPYQPSEYLTDDGRRRALADPRCTRPLRSPDGFSLPAYVDDGSALPALTGAPADEVVAAARVLRAGGVVVTDPRQVVDGRVTVTASRTTDGADFPQTTTASLPGHALRGGLPVDRLFLSAAAADRLGLAVEQLGYVVGTTAPPTPAAQDRLTADLAPLAELQVQVAWAGPASDRRPLLLLLAAGSGLITLGAAGVATGLAAAEGRRDLSILAAVGASPGVRRVLSLCQAGVIAVLGSVLGIVAGLGSAVIILASVNRRYAAAWPVETPYPVVVPWSTLGVLVVVPLLAMLGAGLVTRSRLPVERLLD</sequence>
<keyword evidence="4 6" id="KW-1133">Transmembrane helix</keyword>
<evidence type="ECO:0000256" key="3">
    <source>
        <dbReference type="ARBA" id="ARBA00022692"/>
    </source>
</evidence>
<dbReference type="PANTHER" id="PTHR30287">
    <property type="entry name" value="MEMBRANE COMPONENT OF PREDICTED ABC SUPERFAMILY METABOLITE UPTAKE TRANSPORTER"/>
    <property type="match status" value="1"/>
</dbReference>
<feature type="transmembrane region" description="Helical" evidence="6">
    <location>
        <begin position="447"/>
        <end position="473"/>
    </location>
</feature>
<feature type="domain" description="ABC3 transporter permease C-terminal" evidence="7">
    <location>
        <begin position="284"/>
        <end position="402"/>
    </location>
</feature>
<evidence type="ECO:0000256" key="4">
    <source>
        <dbReference type="ARBA" id="ARBA00022989"/>
    </source>
</evidence>
<dbReference type="Pfam" id="PF02687">
    <property type="entry name" value="FtsX"/>
    <property type="match status" value="2"/>
</dbReference>
<dbReference type="Proteomes" id="UP001500307">
    <property type="component" value="Unassembled WGS sequence"/>
</dbReference>
<feature type="transmembrane region" description="Helical" evidence="6">
    <location>
        <begin position="32"/>
        <end position="52"/>
    </location>
</feature>
<feature type="domain" description="ABC3 transporter permease C-terminal" evidence="7">
    <location>
        <begin position="781"/>
        <end position="890"/>
    </location>
</feature>